<evidence type="ECO:0000313" key="1">
    <source>
        <dbReference type="EMBL" id="MTF40084.1"/>
    </source>
</evidence>
<sequence>MPTITYTRFIKFLQDEINLSQDSIAMAQKTVDQNLGLMPVVLWQYGLVDLQQLNKIYEWLETA</sequence>
<dbReference type="AlphaFoldDB" id="A0A844GUE0"/>
<proteinExistence type="predicted"/>
<dbReference type="EMBL" id="WMIA01000021">
    <property type="protein sequence ID" value="MTF40084.1"/>
    <property type="molecule type" value="Genomic_DNA"/>
</dbReference>
<dbReference type="Proteomes" id="UP000437131">
    <property type="component" value="Unassembled WGS sequence"/>
</dbReference>
<gene>
    <name evidence="1" type="ORF">GGC33_14265</name>
</gene>
<protein>
    <submittedName>
        <fullName evidence="1">DUF2949 domain-containing protein</fullName>
    </submittedName>
</protein>
<dbReference type="RefSeq" id="WP_015221160.1">
    <property type="nucleotide sequence ID" value="NZ_WMIA01000021.1"/>
</dbReference>
<organism evidence="1 2">
    <name type="scientific">Cyanobacterium aponinum 0216</name>
    <dbReference type="NCBI Taxonomy" id="2676140"/>
    <lineage>
        <taxon>Bacteria</taxon>
        <taxon>Bacillati</taxon>
        <taxon>Cyanobacteriota</taxon>
        <taxon>Cyanophyceae</taxon>
        <taxon>Oscillatoriophycideae</taxon>
        <taxon>Chroococcales</taxon>
        <taxon>Geminocystaceae</taxon>
        <taxon>Cyanobacterium</taxon>
    </lineage>
</organism>
<dbReference type="Pfam" id="PF11165">
    <property type="entry name" value="DUF2949"/>
    <property type="match status" value="1"/>
</dbReference>
<reference evidence="1 2" key="1">
    <citation type="submission" date="2019-11" db="EMBL/GenBank/DDBJ databases">
        <title>Isolation of a new High Light Tolerant Cyanobacteria.</title>
        <authorList>
            <person name="Dobson Z."/>
            <person name="Vaughn N."/>
            <person name="Vaughn M."/>
            <person name="Fromme P."/>
            <person name="Mazor Y."/>
        </authorList>
    </citation>
    <scope>NUCLEOTIDE SEQUENCE [LARGE SCALE GENOMIC DNA]</scope>
    <source>
        <strain evidence="1 2">0216</strain>
    </source>
</reference>
<dbReference type="InterPro" id="IPR021336">
    <property type="entry name" value="DUF2949"/>
</dbReference>
<evidence type="ECO:0000313" key="2">
    <source>
        <dbReference type="Proteomes" id="UP000437131"/>
    </source>
</evidence>
<accession>A0A844GUE0</accession>
<name>A0A844GUE0_9CHRO</name>
<comment type="caution">
    <text evidence="1">The sequence shown here is derived from an EMBL/GenBank/DDBJ whole genome shotgun (WGS) entry which is preliminary data.</text>
</comment>